<proteinExistence type="predicted"/>
<protein>
    <submittedName>
        <fullName evidence="2">Uncharacterized protein</fullName>
    </submittedName>
</protein>
<dbReference type="EMBL" id="AHOR02000076">
    <property type="protein sequence ID" value="EMF79679.1"/>
    <property type="molecule type" value="Genomic_DNA"/>
</dbReference>
<comment type="caution">
    <text evidence="2">The sequence shown here is derived from an EMBL/GenBank/DDBJ whole genome shotgun (WGS) entry which is preliminary data.</text>
</comment>
<accession>M3G171</accession>
<sequence length="37" mass="4819">MDNLHNRFQKFQKTIWFNIFCYFWTGFFLSWHLLQFL</sequence>
<evidence type="ECO:0000313" key="3">
    <source>
        <dbReference type="Proteomes" id="UP000011770"/>
    </source>
</evidence>
<evidence type="ECO:0000256" key="1">
    <source>
        <dbReference type="SAM" id="Phobius"/>
    </source>
</evidence>
<keyword evidence="1" id="KW-1133">Transmembrane helix</keyword>
<name>M3G171_9LEPT</name>
<gene>
    <name evidence="2" type="ORF">LEP1GSC188_1647</name>
</gene>
<keyword evidence="1" id="KW-0472">Membrane</keyword>
<keyword evidence="1" id="KW-0812">Transmembrane</keyword>
<dbReference type="Proteomes" id="UP000011770">
    <property type="component" value="Unassembled WGS sequence"/>
</dbReference>
<evidence type="ECO:0000313" key="2">
    <source>
        <dbReference type="EMBL" id="EMF79679.1"/>
    </source>
</evidence>
<dbReference type="AlphaFoldDB" id="M3G171"/>
<feature type="transmembrane region" description="Helical" evidence="1">
    <location>
        <begin position="15"/>
        <end position="34"/>
    </location>
</feature>
<reference evidence="2 3" key="1">
    <citation type="submission" date="2013-01" db="EMBL/GenBank/DDBJ databases">
        <authorList>
            <person name="Harkins D.M."/>
            <person name="Durkin A.S."/>
            <person name="Brinkac L.M."/>
            <person name="Haft D.H."/>
            <person name="Selengut J.D."/>
            <person name="Sanka R."/>
            <person name="DePew J."/>
            <person name="Purushe J."/>
            <person name="Tulsiani S.M."/>
            <person name="Graham G.C."/>
            <person name="Burns M.-A."/>
            <person name="Dohnt M.F."/>
            <person name="Smythe L.D."/>
            <person name="McKay D.B."/>
            <person name="Craig S.B."/>
            <person name="Vinetz J.M."/>
            <person name="Sutton G.G."/>
            <person name="Nierman W.C."/>
            <person name="Fouts D.E."/>
        </authorList>
    </citation>
    <scope>NUCLEOTIDE SEQUENCE [LARGE SCALE GENOMIC DNA]</scope>
    <source>
        <strain evidence="2 3">LT2116</strain>
    </source>
</reference>
<organism evidence="2 3">
    <name type="scientific">Leptospira weilii serovar Topaz str. LT2116</name>
    <dbReference type="NCBI Taxonomy" id="1088540"/>
    <lineage>
        <taxon>Bacteria</taxon>
        <taxon>Pseudomonadati</taxon>
        <taxon>Spirochaetota</taxon>
        <taxon>Spirochaetia</taxon>
        <taxon>Leptospirales</taxon>
        <taxon>Leptospiraceae</taxon>
        <taxon>Leptospira</taxon>
    </lineage>
</organism>